<accession>A0A1G5S1P0</accession>
<dbReference type="EMBL" id="FMWK01000013">
    <property type="protein sequence ID" value="SCZ80305.1"/>
    <property type="molecule type" value="Genomic_DNA"/>
</dbReference>
<evidence type="ECO:0000313" key="3">
    <source>
        <dbReference type="Proteomes" id="UP000199428"/>
    </source>
</evidence>
<dbReference type="InterPro" id="IPR001279">
    <property type="entry name" value="Metallo-B-lactamas"/>
</dbReference>
<evidence type="ECO:0000259" key="1">
    <source>
        <dbReference type="SMART" id="SM00849"/>
    </source>
</evidence>
<dbReference type="AlphaFoldDB" id="A0A1G5S1P0"/>
<dbReference type="SMART" id="SM00849">
    <property type="entry name" value="Lactamase_B"/>
    <property type="match status" value="1"/>
</dbReference>
<name>A0A1G5S1P0_PSEXY</name>
<dbReference type="InterPro" id="IPR052533">
    <property type="entry name" value="WalJ/YycJ-like"/>
</dbReference>
<dbReference type="Proteomes" id="UP000199428">
    <property type="component" value="Unassembled WGS sequence"/>
</dbReference>
<organism evidence="2 3">
    <name type="scientific">Pseudobutyrivibrio xylanivorans</name>
    <dbReference type="NCBI Taxonomy" id="185007"/>
    <lineage>
        <taxon>Bacteria</taxon>
        <taxon>Bacillati</taxon>
        <taxon>Bacillota</taxon>
        <taxon>Clostridia</taxon>
        <taxon>Lachnospirales</taxon>
        <taxon>Lachnospiraceae</taxon>
        <taxon>Pseudobutyrivibrio</taxon>
    </lineage>
</organism>
<dbReference type="Gene3D" id="3.60.15.10">
    <property type="entry name" value="Ribonuclease Z/Hydroxyacylglutathione hydrolase-like"/>
    <property type="match status" value="1"/>
</dbReference>
<gene>
    <name evidence="2" type="ORF">SAMN02910350_02223</name>
</gene>
<proteinExistence type="predicted"/>
<feature type="domain" description="Metallo-beta-lactamase" evidence="1">
    <location>
        <begin position="11"/>
        <end position="169"/>
    </location>
</feature>
<evidence type="ECO:0000313" key="2">
    <source>
        <dbReference type="EMBL" id="SCZ80305.1"/>
    </source>
</evidence>
<sequence length="266" mass="29339">MDFFSIASGSSGNCICVGDDSTHVMIDAGISGKRIEAGMNKYDYTTADMAGLLVTHEHSDHVSGLGVIARKYHIPIYATAPTIRAIRSMKSLGAVDDTLFNVIKPDEDFSIGSLKIHPFRISHDAADPVAYRIENDNSKVAVCTDLGYYDAYIVDNLTNLDALLLEANHDIHMLEVGSYPYPLKQRILGNYGHLSNEASGKLLSQILHDDMKHIFLGHLSHENNYPDLAYETVRLEVTMDQSTPYNAADFDITVASRSEVSEKITL</sequence>
<dbReference type="RefSeq" id="WP_090163457.1">
    <property type="nucleotide sequence ID" value="NZ_FMWK01000013.1"/>
</dbReference>
<dbReference type="Pfam" id="PF12706">
    <property type="entry name" value="Lactamase_B_2"/>
    <property type="match status" value="1"/>
</dbReference>
<protein>
    <submittedName>
        <fullName evidence="2">Phosphoribosyl 1,2-cyclic phosphodiesterase</fullName>
    </submittedName>
</protein>
<dbReference type="PANTHER" id="PTHR47619">
    <property type="entry name" value="METALLO-HYDROLASE YYCJ-RELATED"/>
    <property type="match status" value="1"/>
</dbReference>
<dbReference type="SUPFAM" id="SSF56281">
    <property type="entry name" value="Metallo-hydrolase/oxidoreductase"/>
    <property type="match status" value="1"/>
</dbReference>
<dbReference type="InterPro" id="IPR036866">
    <property type="entry name" value="RibonucZ/Hydroxyglut_hydro"/>
</dbReference>
<dbReference type="PANTHER" id="PTHR47619:SF1">
    <property type="entry name" value="EXODEOXYRIBONUCLEASE WALJ"/>
    <property type="match status" value="1"/>
</dbReference>
<reference evidence="2 3" key="1">
    <citation type="submission" date="2016-10" db="EMBL/GenBank/DDBJ databases">
        <authorList>
            <person name="de Groot N.N."/>
        </authorList>
    </citation>
    <scope>NUCLEOTIDE SEQUENCE [LARGE SCALE GENOMIC DNA]</scope>
    <source>
        <strain evidence="2 3">DSM 10317</strain>
    </source>
</reference>